<dbReference type="PRINTS" id="PR00111">
    <property type="entry name" value="ABHYDROLASE"/>
</dbReference>
<comment type="caution">
    <text evidence="2">The sequence shown here is derived from an EMBL/GenBank/DDBJ whole genome shotgun (WGS) entry which is preliminary data.</text>
</comment>
<sequence>MLKTLNLTLLLRKMAVVNKSKTFSSVVQEQIVKVEGQTINYVKTGQGNKTILCFPGALGTIWSDFKPQITNLDKDKFTIVAWDPPGYGHSRPPERIFNLKFYENDADTAVNFMQQLGINKFSLLGWSDGGISSMIISAKYPNAVDKLVIWGANSYIIPEEVKSYEKIRDISHWSDKMKAPLIKLYTEEGLQKMWNDWCDAVSEMYRKNNGNICAEVLGNITCPTLILHGNKDPMVAAEHPGHLASNIKGARLHRFPEGKHNIHLRFADEFNKIVSDFLLK</sequence>
<reference evidence="2" key="1">
    <citation type="journal article" date="2023" name="G3 (Bethesda)">
        <title>Whole genome assemblies of Zophobas morio and Tenebrio molitor.</title>
        <authorList>
            <person name="Kaur S."/>
            <person name="Stinson S.A."/>
            <person name="diCenzo G.C."/>
        </authorList>
    </citation>
    <scope>NUCLEOTIDE SEQUENCE</scope>
    <source>
        <strain evidence="2">QUZm001</strain>
    </source>
</reference>
<dbReference type="AlphaFoldDB" id="A0AA38J4Y9"/>
<dbReference type="InterPro" id="IPR000073">
    <property type="entry name" value="AB_hydrolase_1"/>
</dbReference>
<dbReference type="Pfam" id="PF00561">
    <property type="entry name" value="Abhydrolase_1"/>
    <property type="match status" value="1"/>
</dbReference>
<keyword evidence="3" id="KW-1185">Reference proteome</keyword>
<dbReference type="GO" id="GO:0017171">
    <property type="term" value="F:serine hydrolase activity"/>
    <property type="evidence" value="ECO:0007669"/>
    <property type="project" value="TreeGrafter"/>
</dbReference>
<evidence type="ECO:0000259" key="1">
    <source>
        <dbReference type="Pfam" id="PF00561"/>
    </source>
</evidence>
<dbReference type="SUPFAM" id="SSF53474">
    <property type="entry name" value="alpha/beta-Hydrolases"/>
    <property type="match status" value="1"/>
</dbReference>
<proteinExistence type="predicted"/>
<organism evidence="2 3">
    <name type="scientific">Zophobas morio</name>
    <dbReference type="NCBI Taxonomy" id="2755281"/>
    <lineage>
        <taxon>Eukaryota</taxon>
        <taxon>Metazoa</taxon>
        <taxon>Ecdysozoa</taxon>
        <taxon>Arthropoda</taxon>
        <taxon>Hexapoda</taxon>
        <taxon>Insecta</taxon>
        <taxon>Pterygota</taxon>
        <taxon>Neoptera</taxon>
        <taxon>Endopterygota</taxon>
        <taxon>Coleoptera</taxon>
        <taxon>Polyphaga</taxon>
        <taxon>Cucujiformia</taxon>
        <taxon>Tenebrionidae</taxon>
        <taxon>Zophobas</taxon>
    </lineage>
</organism>
<feature type="domain" description="AB hydrolase-1" evidence="1">
    <location>
        <begin position="50"/>
        <end position="159"/>
    </location>
</feature>
<evidence type="ECO:0000313" key="2">
    <source>
        <dbReference type="EMBL" id="KAJ3665786.1"/>
    </source>
</evidence>
<dbReference type="Gene3D" id="3.40.50.1820">
    <property type="entry name" value="alpha/beta hydrolase"/>
    <property type="match status" value="1"/>
</dbReference>
<name>A0AA38J4Y9_9CUCU</name>
<dbReference type="PANTHER" id="PTHR46331">
    <property type="entry name" value="VALACYCLOVIR HYDROLASE"/>
    <property type="match status" value="1"/>
</dbReference>
<dbReference type="Proteomes" id="UP001168821">
    <property type="component" value="Unassembled WGS sequence"/>
</dbReference>
<accession>A0AA38J4Y9</accession>
<gene>
    <name evidence="2" type="ORF">Zmor_001261</name>
</gene>
<dbReference type="InterPro" id="IPR029058">
    <property type="entry name" value="AB_hydrolase_fold"/>
</dbReference>
<dbReference type="PANTHER" id="PTHR46331:SF2">
    <property type="entry name" value="VALACYCLOVIR HYDROLASE"/>
    <property type="match status" value="1"/>
</dbReference>
<protein>
    <recommendedName>
        <fullName evidence="1">AB hydrolase-1 domain-containing protein</fullName>
    </recommendedName>
</protein>
<dbReference type="EMBL" id="JALNTZ010000001">
    <property type="protein sequence ID" value="KAJ3665786.1"/>
    <property type="molecule type" value="Genomic_DNA"/>
</dbReference>
<evidence type="ECO:0000313" key="3">
    <source>
        <dbReference type="Proteomes" id="UP001168821"/>
    </source>
</evidence>